<name>A0A8S1ZS74_ARAAE</name>
<reference evidence="1" key="1">
    <citation type="submission" date="2021-01" db="EMBL/GenBank/DDBJ databases">
        <authorList>
            <person name="Bezrukov I."/>
        </authorList>
    </citation>
    <scope>NUCLEOTIDE SEQUENCE</scope>
</reference>
<dbReference type="Proteomes" id="UP000682877">
    <property type="component" value="Chromosome 2"/>
</dbReference>
<keyword evidence="2" id="KW-1185">Reference proteome</keyword>
<sequence length="94" mass="10523">MGTSDLSIPGVFSSILLLQEVAARIHPGLCHLTITRLYENHKASETSKEEEAKNASSSLYITVKAQTDSGTRRLCPLKNRPDLRYETRDCNFRA</sequence>
<proteinExistence type="predicted"/>
<evidence type="ECO:0000313" key="2">
    <source>
        <dbReference type="Proteomes" id="UP000682877"/>
    </source>
</evidence>
<protein>
    <submittedName>
        <fullName evidence="1">Uncharacterized protein</fullName>
    </submittedName>
</protein>
<dbReference type="AlphaFoldDB" id="A0A8S1ZS74"/>
<evidence type="ECO:0000313" key="1">
    <source>
        <dbReference type="EMBL" id="CAE5964304.1"/>
    </source>
</evidence>
<dbReference type="EMBL" id="LR999452">
    <property type="protein sequence ID" value="CAE5964304.1"/>
    <property type="molecule type" value="Genomic_DNA"/>
</dbReference>
<accession>A0A8S1ZS74</accession>
<organism evidence="1 2">
    <name type="scientific">Arabidopsis arenosa</name>
    <name type="common">Sand rock-cress</name>
    <name type="synonym">Cardaminopsis arenosa</name>
    <dbReference type="NCBI Taxonomy" id="38785"/>
    <lineage>
        <taxon>Eukaryota</taxon>
        <taxon>Viridiplantae</taxon>
        <taxon>Streptophyta</taxon>
        <taxon>Embryophyta</taxon>
        <taxon>Tracheophyta</taxon>
        <taxon>Spermatophyta</taxon>
        <taxon>Magnoliopsida</taxon>
        <taxon>eudicotyledons</taxon>
        <taxon>Gunneridae</taxon>
        <taxon>Pentapetalae</taxon>
        <taxon>rosids</taxon>
        <taxon>malvids</taxon>
        <taxon>Brassicales</taxon>
        <taxon>Brassicaceae</taxon>
        <taxon>Camelineae</taxon>
        <taxon>Arabidopsis</taxon>
    </lineage>
</organism>
<gene>
    <name evidence="1" type="ORF">AARE701A_LOCUS5558</name>
</gene>